<evidence type="ECO:0000256" key="1">
    <source>
        <dbReference type="PROSITE-ProRule" id="PRU00339"/>
    </source>
</evidence>
<dbReference type="SUPFAM" id="SSF48452">
    <property type="entry name" value="TPR-like"/>
    <property type="match status" value="1"/>
</dbReference>
<organism evidence="3 4">
    <name type="scientific">Methylophaga lonarensis MPL</name>
    <dbReference type="NCBI Taxonomy" id="1286106"/>
    <lineage>
        <taxon>Bacteria</taxon>
        <taxon>Pseudomonadati</taxon>
        <taxon>Pseudomonadota</taxon>
        <taxon>Gammaproteobacteria</taxon>
        <taxon>Thiotrichales</taxon>
        <taxon>Piscirickettsiaceae</taxon>
        <taxon>Methylophaga</taxon>
    </lineage>
</organism>
<feature type="signal peptide" evidence="2">
    <location>
        <begin position="1"/>
        <end position="21"/>
    </location>
</feature>
<dbReference type="EMBL" id="APHR01000051">
    <property type="protein sequence ID" value="EMR12600.1"/>
    <property type="molecule type" value="Genomic_DNA"/>
</dbReference>
<dbReference type="AlphaFoldDB" id="M7PFB7"/>
<dbReference type="OrthoDB" id="7058419at2"/>
<proteinExistence type="predicted"/>
<sequence length="237" mass="27057">MKTLPYILLLISISSLSGCLASTSPAKQKTRIDEIPMYGGMDRSQFPEIKAADDKFISDVSAQFGSRERASMLWVNQGYRFYREDKLGMAMRRFNQAWLLNPENPEVYAGFGSVLNDQAKHCDAMDMMDKALSMNPPNFQGIYTDAGLITVLCGLRDPSLSPERRADLLALSETRYKKAEEVEPDKNYLYDSWARAYYWGERYQEAWKVVAKQRALGGTPNEQFIKLLKAKMMEPMD</sequence>
<keyword evidence="1" id="KW-0802">TPR repeat</keyword>
<dbReference type="PROSITE" id="PS51257">
    <property type="entry name" value="PROKAR_LIPOPROTEIN"/>
    <property type="match status" value="1"/>
</dbReference>
<evidence type="ECO:0000313" key="3">
    <source>
        <dbReference type="EMBL" id="EMR12600.1"/>
    </source>
</evidence>
<feature type="chain" id="PRO_5004082929" evidence="2">
    <location>
        <begin position="22"/>
        <end position="237"/>
    </location>
</feature>
<feature type="repeat" description="TPR" evidence="1">
    <location>
        <begin position="71"/>
        <end position="104"/>
    </location>
</feature>
<dbReference type="Proteomes" id="UP000012019">
    <property type="component" value="Unassembled WGS sequence"/>
</dbReference>
<name>M7PFB7_9GAMM</name>
<keyword evidence="2" id="KW-0732">Signal</keyword>
<comment type="caution">
    <text evidence="3">The sequence shown here is derived from an EMBL/GenBank/DDBJ whole genome shotgun (WGS) entry which is preliminary data.</text>
</comment>
<dbReference type="InterPro" id="IPR011990">
    <property type="entry name" value="TPR-like_helical_dom_sf"/>
</dbReference>
<dbReference type="Gene3D" id="1.25.40.10">
    <property type="entry name" value="Tetratricopeptide repeat domain"/>
    <property type="match status" value="1"/>
</dbReference>
<feature type="repeat" description="TPR" evidence="1">
    <location>
        <begin position="105"/>
        <end position="138"/>
    </location>
</feature>
<reference evidence="3 4" key="1">
    <citation type="journal article" date="2013" name="Genome Announc.">
        <title>Draft Genome Sequence of Methylophaga lonarensis MPLT, a Haloalkaliphilic (Non-Methane-Utilizing) Methylotroph.</title>
        <authorList>
            <person name="Shetty S.A."/>
            <person name="Marathe N.P."/>
            <person name="Munot H."/>
            <person name="Antony C.P."/>
            <person name="Dhotre D.P."/>
            <person name="Murrell J.C."/>
            <person name="Shouche Y.S."/>
        </authorList>
    </citation>
    <scope>NUCLEOTIDE SEQUENCE [LARGE SCALE GENOMIC DNA]</scope>
    <source>
        <strain evidence="3 4">MPL</strain>
    </source>
</reference>
<keyword evidence="4" id="KW-1185">Reference proteome</keyword>
<dbReference type="PROSITE" id="PS50005">
    <property type="entry name" value="TPR"/>
    <property type="match status" value="2"/>
</dbReference>
<evidence type="ECO:0000256" key="2">
    <source>
        <dbReference type="SAM" id="SignalP"/>
    </source>
</evidence>
<accession>M7PFB7</accession>
<dbReference type="RefSeq" id="WP_009726893.1">
    <property type="nucleotide sequence ID" value="NZ_APHR01000051.1"/>
</dbReference>
<dbReference type="eggNOG" id="COG3063">
    <property type="taxonomic scope" value="Bacteria"/>
</dbReference>
<protein>
    <submittedName>
        <fullName evidence="3">Uncharacterized protein</fullName>
    </submittedName>
</protein>
<gene>
    <name evidence="3" type="ORF">MPL1_09617</name>
</gene>
<dbReference type="STRING" id="1286106.MPL1_09617"/>
<dbReference type="InterPro" id="IPR019734">
    <property type="entry name" value="TPR_rpt"/>
</dbReference>
<evidence type="ECO:0000313" key="4">
    <source>
        <dbReference type="Proteomes" id="UP000012019"/>
    </source>
</evidence>